<dbReference type="GO" id="GO:0016121">
    <property type="term" value="P:carotene catabolic process"/>
    <property type="evidence" value="ECO:0007669"/>
    <property type="project" value="UniProtKB-UniRule"/>
</dbReference>
<feature type="transmembrane region" description="Helical" evidence="1">
    <location>
        <begin position="140"/>
        <end position="173"/>
    </location>
</feature>
<feature type="transmembrane region" description="Helical" evidence="1">
    <location>
        <begin position="185"/>
        <end position="207"/>
    </location>
</feature>
<evidence type="ECO:0000313" key="2">
    <source>
        <dbReference type="EMBL" id="MBB4659557.1"/>
    </source>
</evidence>
<comment type="caution">
    <text evidence="2">The sequence shown here is derived from an EMBL/GenBank/DDBJ whole genome shotgun (WGS) entry which is preliminary data.</text>
</comment>
<dbReference type="GO" id="GO:0003834">
    <property type="term" value="F:beta-carotene 15,15'-dioxygenase activity"/>
    <property type="evidence" value="ECO:0007669"/>
    <property type="project" value="UniProtKB-EC"/>
</dbReference>
<proteinExistence type="inferred from homology"/>
<name>A0A840I458_9PROT</name>
<sequence length="298" mass="30794">MGAASPRHTLAFLAAAIALCGLWAAFGGAAVHGPTVLILTALVLVLGLPHGALDLWLARRAGLWSGSGGFVRFHAAYLALAASVVSAFLLVPTAALIGFLGLSVWHFSDDWRELAPAIRVPLASSIVLVPCLSHPSEAGAIFAAVTGSAVIPAVMPPLTVTVGAAFLALVLLVAARRNPASAIEAATVVLLGVVLPPLVFFAAYFVLLHGPRHMLRHRSLLGGRASRFGVLFYTAAALLIVLGLGLALGRAAPVSLADETLRTLFVGLAALSVPHAFLIEHERHVAPSGQPVRFARAA</sequence>
<keyword evidence="1" id="KW-0408">Iron</keyword>
<accession>A0A840I458</accession>
<dbReference type="GO" id="GO:0010436">
    <property type="term" value="F:carotenoid dioxygenase activity"/>
    <property type="evidence" value="ECO:0007669"/>
    <property type="project" value="UniProtKB-UniRule"/>
</dbReference>
<keyword evidence="2" id="KW-0503">Monooxygenase</keyword>
<organism evidence="2 3">
    <name type="scientific">Parvularcula dongshanensis</name>
    <dbReference type="NCBI Taxonomy" id="1173995"/>
    <lineage>
        <taxon>Bacteria</taxon>
        <taxon>Pseudomonadati</taxon>
        <taxon>Pseudomonadota</taxon>
        <taxon>Alphaproteobacteria</taxon>
        <taxon>Parvularculales</taxon>
        <taxon>Parvularculaceae</taxon>
        <taxon>Parvularcula</taxon>
    </lineage>
</organism>
<keyword evidence="1" id="KW-0560">Oxidoreductase</keyword>
<feature type="transmembrane region" description="Helical" evidence="1">
    <location>
        <begin position="77"/>
        <end position="102"/>
    </location>
</feature>
<reference evidence="2 3" key="1">
    <citation type="submission" date="2020-08" db="EMBL/GenBank/DDBJ databases">
        <title>Genomic Encyclopedia of Type Strains, Phase IV (KMG-IV): sequencing the most valuable type-strain genomes for metagenomic binning, comparative biology and taxonomic classification.</title>
        <authorList>
            <person name="Goeker M."/>
        </authorList>
    </citation>
    <scope>NUCLEOTIDE SEQUENCE [LARGE SCALE GENOMIC DNA]</scope>
    <source>
        <strain evidence="2 3">DSM 102850</strain>
    </source>
</reference>
<feature type="transmembrane region" description="Helical" evidence="1">
    <location>
        <begin position="228"/>
        <end position="248"/>
    </location>
</feature>
<dbReference type="Proteomes" id="UP000563524">
    <property type="component" value="Unassembled WGS sequence"/>
</dbReference>
<gene>
    <name evidence="2" type="ORF">GGQ59_002094</name>
</gene>
<keyword evidence="1" id="KW-1133">Transmembrane helix</keyword>
<comment type="cofactor">
    <cofactor evidence="1">
        <name>Fe(2+)</name>
        <dbReference type="ChEBI" id="CHEBI:29033"/>
    </cofactor>
</comment>
<evidence type="ECO:0000313" key="3">
    <source>
        <dbReference type="Proteomes" id="UP000563524"/>
    </source>
</evidence>
<keyword evidence="1" id="KW-1003">Cell membrane</keyword>
<keyword evidence="1" id="KW-0479">Metal-binding</keyword>
<dbReference type="Pfam" id="PF15461">
    <property type="entry name" value="BCD"/>
    <property type="match status" value="1"/>
</dbReference>
<comment type="function">
    <text evidence="1">Catalyzes the cleavage of beta-carotene at its central double bond (15,15') to yield two molecules of all-trans-retinal.</text>
</comment>
<dbReference type="EMBL" id="JACHOB010000004">
    <property type="protein sequence ID" value="MBB4659557.1"/>
    <property type="molecule type" value="Genomic_DNA"/>
</dbReference>
<feature type="binding site" evidence="1">
    <location>
        <position position="209"/>
    </location>
    <ligand>
        <name>Fe cation</name>
        <dbReference type="ChEBI" id="CHEBI:24875"/>
    </ligand>
</feature>
<dbReference type="InterPro" id="IPR022270">
    <property type="entry name" value="Blh_diox"/>
</dbReference>
<keyword evidence="1" id="KW-0472">Membrane</keyword>
<dbReference type="AlphaFoldDB" id="A0A840I458"/>
<dbReference type="RefSeq" id="WP_183818273.1">
    <property type="nucleotide sequence ID" value="NZ_JACHOB010000004.1"/>
</dbReference>
<comment type="subcellular location">
    <subcellularLocation>
        <location evidence="1">Cell membrane</location>
        <topology evidence="1">Multi-pass membrane protein</topology>
    </subcellularLocation>
</comment>
<comment type="caution">
    <text evidence="1">Lacks conserved residue(s) required for the propagation of feature annotation.</text>
</comment>
<dbReference type="NCBIfam" id="TIGR03753">
    <property type="entry name" value="blh_monoox"/>
    <property type="match status" value="1"/>
</dbReference>
<feature type="transmembrane region" description="Helical" evidence="1">
    <location>
        <begin position="37"/>
        <end position="57"/>
    </location>
</feature>
<evidence type="ECO:0000256" key="1">
    <source>
        <dbReference type="HAMAP-Rule" id="MF_02093"/>
    </source>
</evidence>
<feature type="binding site" evidence="1">
    <location>
        <position position="50"/>
    </location>
    <ligand>
        <name>Fe cation</name>
        <dbReference type="ChEBI" id="CHEBI:24875"/>
    </ligand>
</feature>
<comment type="catalytic activity">
    <reaction evidence="1">
        <text>all-trans-beta-carotene + O2 = 2 all-trans-retinal</text>
        <dbReference type="Rhea" id="RHEA:32887"/>
        <dbReference type="ChEBI" id="CHEBI:15379"/>
        <dbReference type="ChEBI" id="CHEBI:17579"/>
        <dbReference type="ChEBI" id="CHEBI:17898"/>
        <dbReference type="EC" id="1.13.11.63"/>
    </reaction>
</comment>
<dbReference type="HAMAP" id="MF_02093">
    <property type="entry name" value="Beta_carotene_diox"/>
    <property type="match status" value="1"/>
</dbReference>
<keyword evidence="1" id="KW-0812">Transmembrane</keyword>
<dbReference type="GO" id="GO:0005886">
    <property type="term" value="C:plasma membrane"/>
    <property type="evidence" value="ECO:0007669"/>
    <property type="project" value="UniProtKB-SubCell"/>
</dbReference>
<keyword evidence="1" id="KW-0223">Dioxygenase</keyword>
<feature type="binding site" evidence="1">
    <location>
        <position position="106"/>
    </location>
    <ligand>
        <name>Fe cation</name>
        <dbReference type="ChEBI" id="CHEBI:24875"/>
    </ligand>
</feature>
<keyword evidence="3" id="KW-1185">Reference proteome</keyword>
<protein>
    <recommendedName>
        <fullName evidence="1">Probable beta-carotene 15,15'-dioxygenase</fullName>
        <ecNumber evidence="1">1.13.11.63</ecNumber>
    </recommendedName>
</protein>
<dbReference type="GO" id="GO:0004497">
    <property type="term" value="F:monooxygenase activity"/>
    <property type="evidence" value="ECO:0007669"/>
    <property type="project" value="UniProtKB-KW"/>
</dbReference>
<dbReference type="EC" id="1.13.11.63" evidence="1"/>
<feature type="binding site" evidence="1">
    <location>
        <position position="213"/>
    </location>
    <ligand>
        <name>Fe cation</name>
        <dbReference type="ChEBI" id="CHEBI:24875"/>
    </ligand>
</feature>
<comment type="similarity">
    <text evidence="1">Belongs to the Brp/Blh beta-carotene diooxygenase family.</text>
</comment>
<dbReference type="GO" id="GO:0005506">
    <property type="term" value="F:iron ion binding"/>
    <property type="evidence" value="ECO:0007669"/>
    <property type="project" value="UniProtKB-UniRule"/>
</dbReference>